<name>A0A2N5KZ90_9LACO</name>
<dbReference type="Proteomes" id="UP000235119">
    <property type="component" value="Unassembled WGS sequence"/>
</dbReference>
<dbReference type="RefSeq" id="WP_068812949.1">
    <property type="nucleotide sequence ID" value="NZ_MAKH01000007.1"/>
</dbReference>
<reference evidence="1 2" key="1">
    <citation type="submission" date="2017-12" db="EMBL/GenBank/DDBJ databases">
        <title>Phylogenetic diversity of female urinary microbiome.</title>
        <authorList>
            <person name="Thomas-White K."/>
            <person name="Wolfe A.J."/>
        </authorList>
    </citation>
    <scope>NUCLEOTIDE SEQUENCE [LARGE SCALE GENOMIC DNA]</scope>
    <source>
        <strain evidence="1 2">UMB0085</strain>
    </source>
</reference>
<protein>
    <recommendedName>
        <fullName evidence="3">Eps11J</fullName>
    </recommendedName>
</protein>
<evidence type="ECO:0000313" key="2">
    <source>
        <dbReference type="Proteomes" id="UP000235119"/>
    </source>
</evidence>
<dbReference type="AlphaFoldDB" id="A0A2N5KZ90"/>
<sequence length="334" mass="40079">MRERVLLIAPKFWGYYQEIANEITKLGYKVDYINDEPNDSNIYKAIARVNKKILSYSIHKYFNNIVLPQVETISYNKILVIGGMTFSFTPNMIHVLRKLNKNAKFYLYQWDSERNLPYVTKIHKYFDHIFTFDRYDASFKPEVYKFLPLFYTNTYKKIGDMNVTSYKYDCMYVGTAHPRKYKEITQMSEKLNKVFKNQYIYQYMPSKLKYIYHKLFSPEYKHAKYSTFKTKKLSSKQMFELLQKSRCVLDAPQAGQSGLTMRTIECLGAKKKLITSNSDIINYDFYCTENIYIYDGDFDFNSVFFNKGYKNIDQNIYEKYSLRNWIKTIFEIRD</sequence>
<evidence type="ECO:0008006" key="3">
    <source>
        <dbReference type="Google" id="ProtNLM"/>
    </source>
</evidence>
<gene>
    <name evidence="1" type="ORF">CYJ79_04225</name>
</gene>
<organism evidence="1 2">
    <name type="scientific">Lactobacillus crispatus</name>
    <dbReference type="NCBI Taxonomy" id="47770"/>
    <lineage>
        <taxon>Bacteria</taxon>
        <taxon>Bacillati</taxon>
        <taxon>Bacillota</taxon>
        <taxon>Bacilli</taxon>
        <taxon>Lactobacillales</taxon>
        <taxon>Lactobacillaceae</taxon>
        <taxon>Lactobacillus</taxon>
    </lineage>
</organism>
<accession>A0A2N5KZ90</accession>
<comment type="caution">
    <text evidence="1">The sequence shown here is derived from an EMBL/GenBank/DDBJ whole genome shotgun (WGS) entry which is preliminary data.</text>
</comment>
<proteinExistence type="predicted"/>
<evidence type="ECO:0000313" key="1">
    <source>
        <dbReference type="EMBL" id="PLT11547.1"/>
    </source>
</evidence>
<dbReference type="EMBL" id="PKIW01000015">
    <property type="protein sequence ID" value="PLT11547.1"/>
    <property type="molecule type" value="Genomic_DNA"/>
</dbReference>